<keyword evidence="8" id="KW-1133">Transmembrane helix</keyword>
<dbReference type="Proteomes" id="UP000190162">
    <property type="component" value="Unassembled WGS sequence"/>
</dbReference>
<evidence type="ECO:0000256" key="5">
    <source>
        <dbReference type="ARBA" id="ARBA00022500"/>
    </source>
</evidence>
<keyword evidence="12" id="KW-1185">Reference proteome</keyword>
<keyword evidence="5 10" id="KW-0145">Chemotaxis</keyword>
<evidence type="ECO:0000256" key="7">
    <source>
        <dbReference type="ARBA" id="ARBA00022779"/>
    </source>
</evidence>
<dbReference type="AlphaFoldDB" id="A0A1T4UJT1"/>
<keyword evidence="11" id="KW-0969">Cilium</keyword>
<keyword evidence="9 10" id="KW-0472">Membrane</keyword>
<dbReference type="GO" id="GO:0005886">
    <property type="term" value="C:plasma membrane"/>
    <property type="evidence" value="ECO:0007669"/>
    <property type="project" value="UniProtKB-SubCell"/>
</dbReference>
<reference evidence="12" key="1">
    <citation type="submission" date="2017-02" db="EMBL/GenBank/DDBJ databases">
        <authorList>
            <person name="Varghese N."/>
            <person name="Submissions S."/>
        </authorList>
    </citation>
    <scope>NUCLEOTIDE SEQUENCE [LARGE SCALE GENOMIC DNA]</scope>
    <source>
        <strain evidence="12">DSM 22720</strain>
    </source>
</reference>
<gene>
    <name evidence="11" type="ORF">SAMN02745132_01909</name>
</gene>
<comment type="function">
    <text evidence="1 10">Controls the rotational direction of flagella during chemotaxis.</text>
</comment>
<keyword evidence="11" id="KW-0966">Cell projection</keyword>
<evidence type="ECO:0000256" key="9">
    <source>
        <dbReference type="ARBA" id="ARBA00023136"/>
    </source>
</evidence>
<dbReference type="GO" id="GO:0006935">
    <property type="term" value="P:chemotaxis"/>
    <property type="evidence" value="ECO:0007669"/>
    <property type="project" value="UniProtKB-KW"/>
</dbReference>
<evidence type="ECO:0000256" key="6">
    <source>
        <dbReference type="ARBA" id="ARBA00022692"/>
    </source>
</evidence>
<keyword evidence="11" id="KW-0282">Flagellum</keyword>
<dbReference type="PANTHER" id="PTHR35091:SF2">
    <property type="entry name" value="FLAGELLAR PROTEIN FLIL"/>
    <property type="match status" value="1"/>
</dbReference>
<proteinExistence type="inferred from homology"/>
<evidence type="ECO:0000256" key="4">
    <source>
        <dbReference type="ARBA" id="ARBA00022475"/>
    </source>
</evidence>
<dbReference type="OrthoDB" id="5815057at2"/>
<dbReference type="GO" id="GO:0071978">
    <property type="term" value="P:bacterial-type flagellum-dependent swarming motility"/>
    <property type="evidence" value="ECO:0007669"/>
    <property type="project" value="TreeGrafter"/>
</dbReference>
<dbReference type="RefSeq" id="WP_078752297.1">
    <property type="nucleotide sequence ID" value="NZ_FUXU01000019.1"/>
</dbReference>
<protein>
    <recommendedName>
        <fullName evidence="10">Flagellar protein FliL</fullName>
    </recommendedName>
</protein>
<evidence type="ECO:0000313" key="12">
    <source>
        <dbReference type="Proteomes" id="UP000190162"/>
    </source>
</evidence>
<keyword evidence="4" id="KW-1003">Cell membrane</keyword>
<evidence type="ECO:0000256" key="3">
    <source>
        <dbReference type="ARBA" id="ARBA00008281"/>
    </source>
</evidence>
<dbReference type="InterPro" id="IPR005503">
    <property type="entry name" value="FliL"/>
</dbReference>
<dbReference type="Pfam" id="PF03748">
    <property type="entry name" value="FliL"/>
    <property type="match status" value="1"/>
</dbReference>
<keyword evidence="6" id="KW-0812">Transmembrane</keyword>
<evidence type="ECO:0000256" key="8">
    <source>
        <dbReference type="ARBA" id="ARBA00022989"/>
    </source>
</evidence>
<name>A0A1T4UJT1_9GAMM</name>
<dbReference type="EMBL" id="FUXU01000019">
    <property type="protein sequence ID" value="SKA53052.1"/>
    <property type="molecule type" value="Genomic_DNA"/>
</dbReference>
<evidence type="ECO:0000313" key="11">
    <source>
        <dbReference type="EMBL" id="SKA53052.1"/>
    </source>
</evidence>
<keyword evidence="7 10" id="KW-0283">Flagellar rotation</keyword>
<evidence type="ECO:0000256" key="1">
    <source>
        <dbReference type="ARBA" id="ARBA00002254"/>
    </source>
</evidence>
<evidence type="ECO:0000256" key="10">
    <source>
        <dbReference type="RuleBase" id="RU364125"/>
    </source>
</evidence>
<evidence type="ECO:0000256" key="2">
    <source>
        <dbReference type="ARBA" id="ARBA00004162"/>
    </source>
</evidence>
<comment type="subcellular location">
    <subcellularLocation>
        <location evidence="10">Cell inner membrane</location>
    </subcellularLocation>
    <subcellularLocation>
        <location evidence="2">Cell membrane</location>
        <topology evidence="2">Single-pass membrane protein</topology>
    </subcellularLocation>
</comment>
<accession>A0A1T4UJT1</accession>
<organism evidence="11 12">
    <name type="scientific">Enterovibrio nigricans DSM 22720</name>
    <dbReference type="NCBI Taxonomy" id="1121868"/>
    <lineage>
        <taxon>Bacteria</taxon>
        <taxon>Pseudomonadati</taxon>
        <taxon>Pseudomonadota</taxon>
        <taxon>Gammaproteobacteria</taxon>
        <taxon>Vibrionales</taxon>
        <taxon>Vibrionaceae</taxon>
        <taxon>Enterovibrio</taxon>
    </lineage>
</organism>
<comment type="similarity">
    <text evidence="3 10">Belongs to the FliL family.</text>
</comment>
<dbReference type="GO" id="GO:0009425">
    <property type="term" value="C:bacterial-type flagellum basal body"/>
    <property type="evidence" value="ECO:0007669"/>
    <property type="project" value="InterPro"/>
</dbReference>
<sequence length="171" mass="19115">MTKKQLLAITGIMLLSSAIISASTVFGGILYLQHTAKTETGDESLFSSFKMPAFFAEEEEEEEEVSKSPSFHPLEKIVLSIKGNNQTHFVMLELAIETRNPERMAAIDNYMPVIQNALLKLFADKHYNDLQEDGAIENLQSEVKSTLITAFNKTGLVQDIDDVLLTKYVVQ</sequence>
<keyword evidence="10" id="KW-0997">Cell inner membrane</keyword>
<dbReference type="PANTHER" id="PTHR35091">
    <property type="entry name" value="FLAGELLAR PROTEIN FLIL"/>
    <property type="match status" value="1"/>
</dbReference>